<proteinExistence type="predicted"/>
<evidence type="ECO:0000256" key="1">
    <source>
        <dbReference type="SAM" id="Phobius"/>
    </source>
</evidence>
<dbReference type="OrthoDB" id="2128781at2759"/>
<feature type="transmembrane region" description="Helical" evidence="1">
    <location>
        <begin position="32"/>
        <end position="52"/>
    </location>
</feature>
<feature type="transmembrane region" description="Helical" evidence="1">
    <location>
        <begin position="72"/>
        <end position="90"/>
    </location>
</feature>
<evidence type="ECO:0000313" key="2">
    <source>
        <dbReference type="EMBL" id="ORY45181.1"/>
    </source>
</evidence>
<dbReference type="Proteomes" id="UP000193642">
    <property type="component" value="Unassembled WGS sequence"/>
</dbReference>
<keyword evidence="1" id="KW-1133">Transmembrane helix</keyword>
<feature type="transmembrane region" description="Helical" evidence="1">
    <location>
        <begin position="123"/>
        <end position="142"/>
    </location>
</feature>
<dbReference type="EMBL" id="MCGO01000020">
    <property type="protein sequence ID" value="ORY45181.1"/>
    <property type="molecule type" value="Genomic_DNA"/>
</dbReference>
<comment type="caution">
    <text evidence="2">The sequence shown here is derived from an EMBL/GenBank/DDBJ whole genome shotgun (WGS) entry which is preliminary data.</text>
</comment>
<feature type="transmembrane region" description="Helical" evidence="1">
    <location>
        <begin position="148"/>
        <end position="166"/>
    </location>
</feature>
<gene>
    <name evidence="2" type="ORF">BCR33DRAFT_716504</name>
</gene>
<keyword evidence="3" id="KW-1185">Reference proteome</keyword>
<sequence length="213" mass="24120">MLWCMKDAIKYGYITFRSMTICGYSPRKISRFSYASASVSIVLYCILMAQVYSFNVQTNCSAYFQSNIPRVSLYLFWTVIDVASAVSIIFKMRKAILETQENLGYSVDSIAFSIVKFREELRLIFVGVSMLPVMIVIIVQTTHPELPTYRVGTMVFIFAQLILVIGSKKVVVQTPSDPDYTDIEKKACTAKKFSDPRLSIEKGQSQSTLDICE</sequence>
<organism evidence="2 3">
    <name type="scientific">Rhizoclosmatium globosum</name>
    <dbReference type="NCBI Taxonomy" id="329046"/>
    <lineage>
        <taxon>Eukaryota</taxon>
        <taxon>Fungi</taxon>
        <taxon>Fungi incertae sedis</taxon>
        <taxon>Chytridiomycota</taxon>
        <taxon>Chytridiomycota incertae sedis</taxon>
        <taxon>Chytridiomycetes</taxon>
        <taxon>Chytridiales</taxon>
        <taxon>Chytriomycetaceae</taxon>
        <taxon>Rhizoclosmatium</taxon>
    </lineage>
</organism>
<keyword evidence="1" id="KW-0472">Membrane</keyword>
<evidence type="ECO:0008006" key="4">
    <source>
        <dbReference type="Google" id="ProtNLM"/>
    </source>
</evidence>
<reference evidence="2 3" key="1">
    <citation type="submission" date="2016-07" db="EMBL/GenBank/DDBJ databases">
        <title>Pervasive Adenine N6-methylation of Active Genes in Fungi.</title>
        <authorList>
            <consortium name="DOE Joint Genome Institute"/>
            <person name="Mondo S.J."/>
            <person name="Dannebaum R.O."/>
            <person name="Kuo R.C."/>
            <person name="Labutti K."/>
            <person name="Haridas S."/>
            <person name="Kuo A."/>
            <person name="Salamov A."/>
            <person name="Ahrendt S.R."/>
            <person name="Lipzen A."/>
            <person name="Sullivan W."/>
            <person name="Andreopoulos W.B."/>
            <person name="Clum A."/>
            <person name="Lindquist E."/>
            <person name="Daum C."/>
            <person name="Ramamoorthy G.K."/>
            <person name="Gryganskyi A."/>
            <person name="Culley D."/>
            <person name="Magnuson J.K."/>
            <person name="James T.Y."/>
            <person name="O'Malley M.A."/>
            <person name="Stajich J.E."/>
            <person name="Spatafora J.W."/>
            <person name="Visel A."/>
            <person name="Grigoriev I.V."/>
        </authorList>
    </citation>
    <scope>NUCLEOTIDE SEQUENCE [LARGE SCALE GENOMIC DNA]</scope>
    <source>
        <strain evidence="2 3">JEL800</strain>
    </source>
</reference>
<keyword evidence="1" id="KW-0812">Transmembrane</keyword>
<evidence type="ECO:0000313" key="3">
    <source>
        <dbReference type="Proteomes" id="UP000193642"/>
    </source>
</evidence>
<protein>
    <recommendedName>
        <fullName evidence="4">G-protein coupled receptors family 3 profile domain-containing protein</fullName>
    </recommendedName>
</protein>
<accession>A0A1Y2CDP2</accession>
<dbReference type="AlphaFoldDB" id="A0A1Y2CDP2"/>
<name>A0A1Y2CDP2_9FUNG</name>